<evidence type="ECO:0000256" key="3">
    <source>
        <dbReference type="ARBA" id="ARBA00003877"/>
    </source>
</evidence>
<comment type="function">
    <text evidence="3">Catalyzes phosphorolysis of the pyrimidine nucleosides uridine, thymidine and 2'-deoxyuridine with the formation of the corresponding pyrimidine base and ribose-1-phosphate.</text>
</comment>
<dbReference type="GO" id="GO:0004645">
    <property type="term" value="F:1,4-alpha-oligoglucan phosphorylase activity"/>
    <property type="evidence" value="ECO:0007669"/>
    <property type="project" value="InterPro"/>
</dbReference>
<dbReference type="PANTHER" id="PTHR10515:SF0">
    <property type="entry name" value="THYMIDINE PHOSPHORYLASE"/>
    <property type="match status" value="1"/>
</dbReference>
<comment type="catalytic activity">
    <reaction evidence="11">
        <text>thymidine + phosphate = 2-deoxy-alpha-D-ribose 1-phosphate + thymine</text>
        <dbReference type="Rhea" id="RHEA:16037"/>
        <dbReference type="ChEBI" id="CHEBI:17748"/>
        <dbReference type="ChEBI" id="CHEBI:17821"/>
        <dbReference type="ChEBI" id="CHEBI:43474"/>
        <dbReference type="ChEBI" id="CHEBI:57259"/>
        <dbReference type="EC" id="2.4.2.2"/>
    </reaction>
</comment>
<evidence type="ECO:0000256" key="1">
    <source>
        <dbReference type="ARBA" id="ARBA00001066"/>
    </source>
</evidence>
<comment type="cofactor">
    <cofactor evidence="2">
        <name>K(+)</name>
        <dbReference type="ChEBI" id="CHEBI:29103"/>
    </cofactor>
</comment>
<dbReference type="GO" id="GO:0005829">
    <property type="term" value="C:cytosol"/>
    <property type="evidence" value="ECO:0007669"/>
    <property type="project" value="TreeGrafter"/>
</dbReference>
<evidence type="ECO:0000259" key="12">
    <source>
        <dbReference type="Pfam" id="PF00591"/>
    </source>
</evidence>
<dbReference type="Gene3D" id="3.40.1030.10">
    <property type="entry name" value="Nucleoside phosphorylase/phosphoribosyltransferase catalytic domain"/>
    <property type="match status" value="1"/>
</dbReference>
<evidence type="ECO:0000256" key="9">
    <source>
        <dbReference type="ARBA" id="ARBA00022958"/>
    </source>
</evidence>
<organism evidence="14 15">
    <name type="scientific">Staphylococcus gallinarum</name>
    <dbReference type="NCBI Taxonomy" id="1293"/>
    <lineage>
        <taxon>Bacteria</taxon>
        <taxon>Bacillati</taxon>
        <taxon>Bacillota</taxon>
        <taxon>Bacilli</taxon>
        <taxon>Bacillales</taxon>
        <taxon>Staphylococcaceae</taxon>
        <taxon>Staphylococcus</taxon>
    </lineage>
</organism>
<dbReference type="Gene3D" id="1.20.970.10">
    <property type="entry name" value="Transferase, Pyrimidine Nucleoside Phosphorylase, Chain C"/>
    <property type="match status" value="1"/>
</dbReference>
<dbReference type="Pfam" id="PF02885">
    <property type="entry name" value="Glycos_trans_3N"/>
    <property type="match status" value="1"/>
</dbReference>
<keyword evidence="9" id="KW-0630">Potassium</keyword>
<dbReference type="Pfam" id="PF00591">
    <property type="entry name" value="Glycos_transf_3"/>
    <property type="match status" value="1"/>
</dbReference>
<reference evidence="14 15" key="1">
    <citation type="submission" date="2018-06" db="EMBL/GenBank/DDBJ databases">
        <authorList>
            <consortium name="Pathogen Informatics"/>
            <person name="Doyle S."/>
        </authorList>
    </citation>
    <scope>NUCLEOTIDE SEQUENCE [LARGE SCALE GENOMIC DNA]</scope>
    <source>
        <strain evidence="14 15">NCTC12195</strain>
    </source>
</reference>
<dbReference type="SUPFAM" id="SSF52418">
    <property type="entry name" value="Nucleoside phosphorylase/phosphoribosyltransferase catalytic domain"/>
    <property type="match status" value="1"/>
</dbReference>
<dbReference type="GO" id="GO:0046872">
    <property type="term" value="F:metal ion binding"/>
    <property type="evidence" value="ECO:0007669"/>
    <property type="project" value="UniProtKB-KW"/>
</dbReference>
<accession>A0A380FLG5</accession>
<evidence type="ECO:0000256" key="10">
    <source>
        <dbReference type="ARBA" id="ARBA00048453"/>
    </source>
</evidence>
<dbReference type="FunFam" id="1.20.970.10:FF:000002">
    <property type="entry name" value="Pyrimidine-nucleoside phosphorylase"/>
    <property type="match status" value="1"/>
</dbReference>
<evidence type="ECO:0000256" key="5">
    <source>
        <dbReference type="ARBA" id="ARBA00014680"/>
    </source>
</evidence>
<dbReference type="EC" id="2.4.2.2" evidence="4"/>
<dbReference type="AlphaFoldDB" id="A0A380FLG5"/>
<evidence type="ECO:0000256" key="11">
    <source>
        <dbReference type="ARBA" id="ARBA00048525"/>
    </source>
</evidence>
<comment type="catalytic activity">
    <reaction evidence="1">
        <text>2'-deoxyuridine + phosphate = 2-deoxy-alpha-D-ribose 1-phosphate + uracil</text>
        <dbReference type="Rhea" id="RHEA:22824"/>
        <dbReference type="ChEBI" id="CHEBI:16450"/>
        <dbReference type="ChEBI" id="CHEBI:17568"/>
        <dbReference type="ChEBI" id="CHEBI:43474"/>
        <dbReference type="ChEBI" id="CHEBI:57259"/>
        <dbReference type="EC" id="2.4.2.2"/>
    </reaction>
</comment>
<evidence type="ECO:0000313" key="14">
    <source>
        <dbReference type="EMBL" id="SUM34303.1"/>
    </source>
</evidence>
<dbReference type="EMBL" id="UHDK01000001">
    <property type="protein sequence ID" value="SUM34303.1"/>
    <property type="molecule type" value="Genomic_DNA"/>
</dbReference>
<evidence type="ECO:0000256" key="4">
    <source>
        <dbReference type="ARBA" id="ARBA00011889"/>
    </source>
</evidence>
<evidence type="ECO:0000256" key="7">
    <source>
        <dbReference type="ARBA" id="ARBA00022679"/>
    </source>
</evidence>
<dbReference type="InterPro" id="IPR017459">
    <property type="entry name" value="Glycosyl_Trfase_fam3_N_dom"/>
</dbReference>
<evidence type="ECO:0000256" key="2">
    <source>
        <dbReference type="ARBA" id="ARBA00001958"/>
    </source>
</evidence>
<dbReference type="PANTHER" id="PTHR10515">
    <property type="entry name" value="THYMIDINE PHOSPHORYLASE"/>
    <property type="match status" value="1"/>
</dbReference>
<dbReference type="InterPro" id="IPR000312">
    <property type="entry name" value="Glycosyl_Trfase_fam3"/>
</dbReference>
<dbReference type="SUPFAM" id="SSF47648">
    <property type="entry name" value="Nucleoside phosphorylase/phosphoribosyltransferase N-terminal domain"/>
    <property type="match status" value="1"/>
</dbReference>
<evidence type="ECO:0000256" key="8">
    <source>
        <dbReference type="ARBA" id="ARBA00022723"/>
    </source>
</evidence>
<evidence type="ECO:0000259" key="13">
    <source>
        <dbReference type="Pfam" id="PF02885"/>
    </source>
</evidence>
<dbReference type="GO" id="GO:0047847">
    <property type="term" value="F:deoxyuridine phosphorylase activity"/>
    <property type="evidence" value="ECO:0007669"/>
    <property type="project" value="RHEA"/>
</dbReference>
<dbReference type="InterPro" id="IPR000053">
    <property type="entry name" value="Thymidine/pyrmidine_PPase"/>
</dbReference>
<evidence type="ECO:0000313" key="15">
    <source>
        <dbReference type="Proteomes" id="UP000255277"/>
    </source>
</evidence>
<dbReference type="GO" id="GO:0004850">
    <property type="term" value="F:uridine phosphorylase activity"/>
    <property type="evidence" value="ECO:0007669"/>
    <property type="project" value="RHEA"/>
</dbReference>
<keyword evidence="6 14" id="KW-0328">Glycosyltransferase</keyword>
<feature type="domain" description="Glycosyl transferase family 3 N-terminal" evidence="13">
    <location>
        <begin position="5"/>
        <end position="66"/>
    </location>
</feature>
<dbReference type="Proteomes" id="UP000255277">
    <property type="component" value="Unassembled WGS sequence"/>
</dbReference>
<gene>
    <name evidence="14" type="primary">pdp_2</name>
    <name evidence="14" type="ORF">NCTC12195_03818</name>
</gene>
<dbReference type="GO" id="GO:0006206">
    <property type="term" value="P:pyrimidine nucleobase metabolic process"/>
    <property type="evidence" value="ECO:0007669"/>
    <property type="project" value="InterPro"/>
</dbReference>
<keyword evidence="7 14" id="KW-0808">Transferase</keyword>
<dbReference type="InterPro" id="IPR036320">
    <property type="entry name" value="Glycosyl_Trfase_fam3_N_dom_sf"/>
</dbReference>
<keyword evidence="8" id="KW-0479">Metal-binding</keyword>
<dbReference type="GO" id="GO:0009032">
    <property type="term" value="F:thymidine phosphorylase activity"/>
    <property type="evidence" value="ECO:0007669"/>
    <property type="project" value="TreeGrafter"/>
</dbReference>
<evidence type="ECO:0000256" key="6">
    <source>
        <dbReference type="ARBA" id="ARBA00022676"/>
    </source>
</evidence>
<comment type="catalytic activity">
    <reaction evidence="10">
        <text>uridine + phosphate = alpha-D-ribose 1-phosphate + uracil</text>
        <dbReference type="Rhea" id="RHEA:24388"/>
        <dbReference type="ChEBI" id="CHEBI:16704"/>
        <dbReference type="ChEBI" id="CHEBI:17568"/>
        <dbReference type="ChEBI" id="CHEBI:43474"/>
        <dbReference type="ChEBI" id="CHEBI:57720"/>
        <dbReference type="EC" id="2.4.2.2"/>
    </reaction>
</comment>
<proteinExistence type="predicted"/>
<name>A0A380FLG5_STAGA</name>
<dbReference type="InterPro" id="IPR035902">
    <property type="entry name" value="Nuc_phospho_transferase"/>
</dbReference>
<feature type="domain" description="Glycosyl transferase family 3" evidence="12">
    <location>
        <begin position="77"/>
        <end position="108"/>
    </location>
</feature>
<sequence>MRMVDLIEKKRDGQALTEEEINFFIEGYTKGDIPDYQASSLAMAVYFQDMNEAERAALTMAMVNSGDVIDLSNINGVKVDKHSTGGVGDTTTLVLAPLVAAVGVPVAKNEW</sequence>
<protein>
    <recommendedName>
        <fullName evidence="5">Pyrimidine-nucleoside phosphorylase</fullName>
        <ecNumber evidence="4">2.4.2.2</ecNumber>
    </recommendedName>
</protein>